<evidence type="ECO:0000256" key="1">
    <source>
        <dbReference type="ARBA" id="ARBA00004496"/>
    </source>
</evidence>
<dbReference type="InterPro" id="IPR053926">
    <property type="entry name" value="RecX_HTH_1st"/>
</dbReference>
<dbReference type="PANTHER" id="PTHR33602">
    <property type="entry name" value="REGULATORY PROTEIN RECX FAMILY PROTEIN"/>
    <property type="match status" value="1"/>
</dbReference>
<evidence type="ECO:0000313" key="9">
    <source>
        <dbReference type="EMBL" id="SDU35905.1"/>
    </source>
</evidence>
<dbReference type="Gene3D" id="1.10.10.10">
    <property type="entry name" value="Winged helix-like DNA-binding domain superfamily/Winged helix DNA-binding domain"/>
    <property type="match status" value="3"/>
</dbReference>
<comment type="subcellular location">
    <subcellularLocation>
        <location evidence="1 5">Cytoplasm</location>
    </subcellularLocation>
</comment>
<name>A0A1H2HW12_9BACT</name>
<dbReference type="InterPro" id="IPR036388">
    <property type="entry name" value="WH-like_DNA-bd_sf"/>
</dbReference>
<dbReference type="InterPro" id="IPR053925">
    <property type="entry name" value="RecX_HTH_3rd"/>
</dbReference>
<evidence type="ECO:0000259" key="6">
    <source>
        <dbReference type="Pfam" id="PF02631"/>
    </source>
</evidence>
<reference evidence="10" key="1">
    <citation type="submission" date="2016-10" db="EMBL/GenBank/DDBJ databases">
        <authorList>
            <person name="Varghese N."/>
            <person name="Submissions S."/>
        </authorList>
    </citation>
    <scope>NUCLEOTIDE SEQUENCE [LARGE SCALE GENOMIC DNA]</scope>
    <source>
        <strain evidence="10">DSM 3384</strain>
    </source>
</reference>
<feature type="domain" description="RecX second three-helical" evidence="6">
    <location>
        <begin position="63"/>
        <end position="104"/>
    </location>
</feature>
<dbReference type="InterPro" id="IPR003783">
    <property type="entry name" value="Regulatory_RecX"/>
</dbReference>
<proteinExistence type="inferred from homology"/>
<comment type="function">
    <text evidence="5">Modulates RecA activity.</text>
</comment>
<dbReference type="GO" id="GO:0006282">
    <property type="term" value="P:regulation of DNA repair"/>
    <property type="evidence" value="ECO:0007669"/>
    <property type="project" value="UniProtKB-UniRule"/>
</dbReference>
<evidence type="ECO:0000256" key="4">
    <source>
        <dbReference type="ARBA" id="ARBA00022490"/>
    </source>
</evidence>
<dbReference type="RefSeq" id="WP_092234756.1">
    <property type="nucleotide sequence ID" value="NZ_FNLL01000007.1"/>
</dbReference>
<evidence type="ECO:0000313" key="10">
    <source>
        <dbReference type="Proteomes" id="UP000199608"/>
    </source>
</evidence>
<dbReference type="GO" id="GO:0005737">
    <property type="term" value="C:cytoplasm"/>
    <property type="evidence" value="ECO:0007669"/>
    <property type="project" value="UniProtKB-SubCell"/>
</dbReference>
<keyword evidence="10" id="KW-1185">Reference proteome</keyword>
<evidence type="ECO:0000259" key="8">
    <source>
        <dbReference type="Pfam" id="PF21982"/>
    </source>
</evidence>
<protein>
    <recommendedName>
        <fullName evidence="3 5">Regulatory protein RecX</fullName>
    </recommendedName>
</protein>
<feature type="domain" description="RecX first three-helical" evidence="8">
    <location>
        <begin position="19"/>
        <end position="54"/>
    </location>
</feature>
<dbReference type="AlphaFoldDB" id="A0A1H2HW12"/>
<dbReference type="Pfam" id="PF21982">
    <property type="entry name" value="RecX_HTH1"/>
    <property type="match status" value="1"/>
</dbReference>
<dbReference type="EMBL" id="FNLL01000007">
    <property type="protein sequence ID" value="SDU35905.1"/>
    <property type="molecule type" value="Genomic_DNA"/>
</dbReference>
<dbReference type="Pfam" id="PF02631">
    <property type="entry name" value="RecX_HTH2"/>
    <property type="match status" value="1"/>
</dbReference>
<evidence type="ECO:0000259" key="7">
    <source>
        <dbReference type="Pfam" id="PF21981"/>
    </source>
</evidence>
<dbReference type="InterPro" id="IPR053924">
    <property type="entry name" value="RecX_HTH_2nd"/>
</dbReference>
<comment type="similarity">
    <text evidence="2 5">Belongs to the RecX family.</text>
</comment>
<sequence length="162" mass="19472">MKIMDSFSNNTKKIGPPLNMAIKYLAYQPRTVYEIQEYLKKKGINEDFIKKIIEILLEKKYLDDRYFAKFFIETKAKHKPKSKFAFRYELKKKGINPSIIDAVLTHYDDQDLALKSVRPKIKTWHRLDNKTFKKKMMNFLRYRGFNYDICLATLTHFIESRD</sequence>
<evidence type="ECO:0000256" key="5">
    <source>
        <dbReference type="HAMAP-Rule" id="MF_01114"/>
    </source>
</evidence>
<organism evidence="9 10">
    <name type="scientific">Desulfobacula phenolica</name>
    <dbReference type="NCBI Taxonomy" id="90732"/>
    <lineage>
        <taxon>Bacteria</taxon>
        <taxon>Pseudomonadati</taxon>
        <taxon>Thermodesulfobacteriota</taxon>
        <taxon>Desulfobacteria</taxon>
        <taxon>Desulfobacterales</taxon>
        <taxon>Desulfobacteraceae</taxon>
        <taxon>Desulfobacula</taxon>
    </lineage>
</organism>
<evidence type="ECO:0000256" key="3">
    <source>
        <dbReference type="ARBA" id="ARBA00018111"/>
    </source>
</evidence>
<dbReference type="Pfam" id="PF21981">
    <property type="entry name" value="RecX_HTH3"/>
    <property type="match status" value="1"/>
</dbReference>
<dbReference type="Proteomes" id="UP000199608">
    <property type="component" value="Unassembled WGS sequence"/>
</dbReference>
<accession>A0A1H2HW12</accession>
<evidence type="ECO:0000256" key="2">
    <source>
        <dbReference type="ARBA" id="ARBA00009695"/>
    </source>
</evidence>
<dbReference type="PANTHER" id="PTHR33602:SF1">
    <property type="entry name" value="REGULATORY PROTEIN RECX FAMILY PROTEIN"/>
    <property type="match status" value="1"/>
</dbReference>
<gene>
    <name evidence="5" type="primary">recX</name>
    <name evidence="9" type="ORF">SAMN04487931_10773</name>
</gene>
<keyword evidence="4 5" id="KW-0963">Cytoplasm</keyword>
<feature type="domain" description="RecX third three-helical" evidence="7">
    <location>
        <begin position="108"/>
        <end position="150"/>
    </location>
</feature>
<dbReference type="HAMAP" id="MF_01114">
    <property type="entry name" value="RecX"/>
    <property type="match status" value="1"/>
</dbReference>